<sequence length="62" mass="7139">SYVHMETVEVTQNKEKKPYETRNTRIFCTSGGKQPQEILVCIGNGSGQQSINKRKIDKQWLL</sequence>
<proteinExistence type="predicted"/>
<evidence type="ECO:0000313" key="2">
    <source>
        <dbReference type="Proteomes" id="UP000184245"/>
    </source>
</evidence>
<keyword evidence="2" id="KW-1185">Reference proteome</keyword>
<dbReference type="EMBL" id="FQVI01000013">
    <property type="protein sequence ID" value="SHF10286.1"/>
    <property type="molecule type" value="Genomic_DNA"/>
</dbReference>
<gene>
    <name evidence="1" type="ORF">SAMN02745158_02520</name>
</gene>
<protein>
    <submittedName>
        <fullName evidence="1">Uncharacterized protein</fullName>
    </submittedName>
</protein>
<organism evidence="1 2">
    <name type="scientific">Lactonifactor longoviformis DSM 17459</name>
    <dbReference type="NCBI Taxonomy" id="1122155"/>
    <lineage>
        <taxon>Bacteria</taxon>
        <taxon>Bacillati</taxon>
        <taxon>Bacillota</taxon>
        <taxon>Clostridia</taxon>
        <taxon>Eubacteriales</taxon>
        <taxon>Clostridiaceae</taxon>
        <taxon>Lactonifactor</taxon>
    </lineage>
</organism>
<dbReference type="Proteomes" id="UP000184245">
    <property type="component" value="Unassembled WGS sequence"/>
</dbReference>
<evidence type="ECO:0000313" key="1">
    <source>
        <dbReference type="EMBL" id="SHF10286.1"/>
    </source>
</evidence>
<accession>A0A1M4YY69</accession>
<feature type="non-terminal residue" evidence="1">
    <location>
        <position position="1"/>
    </location>
</feature>
<reference evidence="1 2" key="1">
    <citation type="submission" date="2016-11" db="EMBL/GenBank/DDBJ databases">
        <authorList>
            <person name="Jaros S."/>
            <person name="Januszkiewicz K."/>
            <person name="Wedrychowicz H."/>
        </authorList>
    </citation>
    <scope>NUCLEOTIDE SEQUENCE [LARGE SCALE GENOMIC DNA]</scope>
    <source>
        <strain evidence="1 2">DSM 17459</strain>
    </source>
</reference>
<name>A0A1M4YY69_9CLOT</name>
<dbReference type="AlphaFoldDB" id="A0A1M4YY69"/>